<dbReference type="Proteomes" id="UP000676079">
    <property type="component" value="Chromosome"/>
</dbReference>
<dbReference type="RefSeq" id="WP_220562912.1">
    <property type="nucleotide sequence ID" value="NZ_CP074133.1"/>
</dbReference>
<proteinExistence type="predicted"/>
<accession>A0ABX8BK63</accession>
<dbReference type="EMBL" id="CP074133">
    <property type="protein sequence ID" value="QUX21689.1"/>
    <property type="molecule type" value="Genomic_DNA"/>
</dbReference>
<organism evidence="1 2">
    <name type="scientific">Nocardiopsis changdeensis</name>
    <dbReference type="NCBI Taxonomy" id="2831969"/>
    <lineage>
        <taxon>Bacteria</taxon>
        <taxon>Bacillati</taxon>
        <taxon>Actinomycetota</taxon>
        <taxon>Actinomycetes</taxon>
        <taxon>Streptosporangiales</taxon>
        <taxon>Nocardiopsidaceae</taxon>
        <taxon>Nocardiopsis</taxon>
    </lineage>
</organism>
<name>A0ABX8BK63_9ACTN</name>
<evidence type="ECO:0000313" key="2">
    <source>
        <dbReference type="Proteomes" id="UP000676079"/>
    </source>
</evidence>
<evidence type="ECO:0008006" key="3">
    <source>
        <dbReference type="Google" id="ProtNLM"/>
    </source>
</evidence>
<gene>
    <name evidence="1" type="ORF">KGD84_25365</name>
</gene>
<reference evidence="1 2" key="1">
    <citation type="submission" date="2021-05" db="EMBL/GenBank/DDBJ databases">
        <title>Direct Submission.</title>
        <authorList>
            <person name="Li K."/>
            <person name="Gao J."/>
        </authorList>
    </citation>
    <scope>NUCLEOTIDE SEQUENCE [LARGE SCALE GENOMIC DNA]</scope>
    <source>
        <strain evidence="1 2">Mg02</strain>
    </source>
</reference>
<sequence>MGGVDEPGEIARRVARAALGSPDVVELSAGSFGTLSTPVPGGRVRGVAVRPDTVEVGVVVHFGRPLPEIAGELRRALAPVAGGRAVHVSVEDVVAGAAGTRTRPQTR</sequence>
<keyword evidence="2" id="KW-1185">Reference proteome</keyword>
<evidence type="ECO:0000313" key="1">
    <source>
        <dbReference type="EMBL" id="QUX21689.1"/>
    </source>
</evidence>
<protein>
    <recommendedName>
        <fullName evidence="3">Asp23/Gls24 family envelope stress response protein</fullName>
    </recommendedName>
</protein>